<organism evidence="1 2">
    <name type="scientific">Desulfosporosinus fructosivorans</name>
    <dbReference type="NCBI Taxonomy" id="2018669"/>
    <lineage>
        <taxon>Bacteria</taxon>
        <taxon>Bacillati</taxon>
        <taxon>Bacillota</taxon>
        <taxon>Clostridia</taxon>
        <taxon>Eubacteriales</taxon>
        <taxon>Desulfitobacteriaceae</taxon>
        <taxon>Desulfosporosinus</taxon>
    </lineage>
</organism>
<accession>A0A4Z0R9V0</accession>
<sequence>MSFFRAISPEIIGLRVSTAVGGESRFEVLGHECLCERRLTFDLSFDVAKKMTIYAIIMTKNYPLYFMGLIVDFSFSKLVLDNRVKWWTIGTGKCYKKDL</sequence>
<protein>
    <submittedName>
        <fullName evidence="1">Uncharacterized protein</fullName>
    </submittedName>
</protein>
<name>A0A4Z0R9V0_9FIRM</name>
<proteinExistence type="predicted"/>
<gene>
    <name evidence="1" type="ORF">E4K67_06220</name>
</gene>
<dbReference type="AlphaFoldDB" id="A0A4Z0R9V0"/>
<evidence type="ECO:0000313" key="1">
    <source>
        <dbReference type="EMBL" id="TGE39059.1"/>
    </source>
</evidence>
<evidence type="ECO:0000313" key="2">
    <source>
        <dbReference type="Proteomes" id="UP000298460"/>
    </source>
</evidence>
<keyword evidence="2" id="KW-1185">Reference proteome</keyword>
<comment type="caution">
    <text evidence="1">The sequence shown here is derived from an EMBL/GenBank/DDBJ whole genome shotgun (WGS) entry which is preliminary data.</text>
</comment>
<dbReference type="Proteomes" id="UP000298460">
    <property type="component" value="Unassembled WGS sequence"/>
</dbReference>
<reference evidence="1 2" key="1">
    <citation type="submission" date="2019-03" db="EMBL/GenBank/DDBJ databases">
        <title>Draft Genome Sequence of Desulfosporosinus fructosivorans Strain 63.6F, Isolated from Marine Sediment in the Baltic Sea.</title>
        <authorList>
            <person name="Hausmann B."/>
            <person name="Vandieken V."/>
            <person name="Pjevac P."/>
            <person name="Schreck K."/>
            <person name="Herbold C.W."/>
            <person name="Loy A."/>
        </authorList>
    </citation>
    <scope>NUCLEOTIDE SEQUENCE [LARGE SCALE GENOMIC DNA]</scope>
    <source>
        <strain evidence="1 2">63.6F</strain>
    </source>
</reference>
<dbReference type="EMBL" id="SPQQ01000002">
    <property type="protein sequence ID" value="TGE39059.1"/>
    <property type="molecule type" value="Genomic_DNA"/>
</dbReference>